<evidence type="ECO:0000313" key="5">
    <source>
        <dbReference type="EMBL" id="KGB42328.1"/>
    </source>
</evidence>
<dbReference type="InterPro" id="IPR004122">
    <property type="entry name" value="BAF_prot"/>
</dbReference>
<dbReference type="Gene3D" id="1.10.150.40">
    <property type="entry name" value="Barrier-to-autointegration factor, BAF"/>
    <property type="match status" value="1"/>
</dbReference>
<reference evidence="5" key="1">
    <citation type="journal article" date="2012" name="Nat. Genet.">
        <title>Whole-genome sequence of Schistosoma haematobium.</title>
        <authorList>
            <person name="Young N.D."/>
            <person name="Jex A.R."/>
            <person name="Li B."/>
            <person name="Liu S."/>
            <person name="Yang L."/>
            <person name="Xiong Z."/>
            <person name="Li Y."/>
            <person name="Cantacessi C."/>
            <person name="Hall R.S."/>
            <person name="Xu X."/>
            <person name="Chen F."/>
            <person name="Wu X."/>
            <person name="Zerlotini A."/>
            <person name="Oliveira G."/>
            <person name="Hofmann A."/>
            <person name="Zhang G."/>
            <person name="Fang X."/>
            <person name="Kang Y."/>
            <person name="Campbell B.E."/>
            <person name="Loukas A."/>
            <person name="Ranganathan S."/>
            <person name="Rollinson D."/>
            <person name="Rinaldi G."/>
            <person name="Brindley P.J."/>
            <person name="Yang H."/>
            <person name="Wang J."/>
            <person name="Wang J."/>
            <person name="Gasser R.B."/>
        </authorList>
    </citation>
    <scope>NUCLEOTIDE SEQUENCE [LARGE SCALE GENOMIC DNA]</scope>
</reference>
<dbReference type="InterPro" id="IPR036617">
    <property type="entry name" value="BAF_sf"/>
</dbReference>
<dbReference type="OrthoDB" id="9997163at2759"/>
<dbReference type="GO" id="GO:0005634">
    <property type="term" value="C:nucleus"/>
    <property type="evidence" value="ECO:0007669"/>
    <property type="project" value="UniProtKB-SubCell"/>
</dbReference>
<evidence type="ECO:0000256" key="2">
    <source>
        <dbReference type="ARBA" id="ARBA00023242"/>
    </source>
</evidence>
<evidence type="ECO:0000256" key="1">
    <source>
        <dbReference type="ARBA" id="ARBA00004123"/>
    </source>
</evidence>
<dbReference type="PANTHER" id="PTHR47507">
    <property type="entry name" value="BARRIER TO AUTOINTEGRATION FACTOR 2"/>
    <property type="match status" value="1"/>
</dbReference>
<comment type="subcellular location">
    <subcellularLocation>
        <location evidence="1">Nucleus</location>
    </subcellularLocation>
</comment>
<evidence type="ECO:0000256" key="3">
    <source>
        <dbReference type="ARBA" id="ARBA00074730"/>
    </source>
</evidence>
<dbReference type="STRING" id="6185.A0A095CH53"/>
<feature type="non-terminal residue" evidence="5">
    <location>
        <position position="90"/>
    </location>
</feature>
<dbReference type="InterPro" id="IPR051387">
    <property type="entry name" value="BAF"/>
</dbReference>
<dbReference type="SMART" id="SM01023">
    <property type="entry name" value="BAF"/>
    <property type="match status" value="1"/>
</dbReference>
<dbReference type="GO" id="GO:0003677">
    <property type="term" value="F:DNA binding"/>
    <property type="evidence" value="ECO:0007669"/>
    <property type="project" value="InterPro"/>
</dbReference>
<gene>
    <name evidence="5" type="ORF">MS3_11014</name>
</gene>
<protein>
    <recommendedName>
        <fullName evidence="3">Barrier-to-autointegration factor-like protein</fullName>
    </recommendedName>
    <alternativeName>
        <fullName evidence="4">Barrier-to-autointegration factor 2</fullName>
    </alternativeName>
</protein>
<evidence type="ECO:0000256" key="4">
    <source>
        <dbReference type="ARBA" id="ARBA00079764"/>
    </source>
</evidence>
<proteinExistence type="predicted"/>
<keyword evidence="2" id="KW-0539">Nucleus</keyword>
<dbReference type="Pfam" id="PF02961">
    <property type="entry name" value="SAM_BAF"/>
    <property type="match status" value="1"/>
</dbReference>
<dbReference type="PANTHER" id="PTHR47507:SF6">
    <property type="entry name" value="BARRIER-TO-AUTOINTEGRATION FACTOR"/>
    <property type="match status" value="1"/>
</dbReference>
<dbReference type="FunFam" id="1.10.150.40:FF:000002">
    <property type="entry name" value="Barrier to autointegration factor 2"/>
    <property type="match status" value="1"/>
</dbReference>
<sequence length="90" mass="10231">MTTSQKHRSFVSEPISEKVVEELPGIGEKLGERLKAKGYDKAYVVLGQFLLLRCEEELFKEWLSQTCGANSKQSGDCYTALKDWCSCFIF</sequence>
<accession>A0A095CH53</accession>
<organism evidence="5">
    <name type="scientific">Schistosoma haematobium</name>
    <name type="common">Blood fluke</name>
    <dbReference type="NCBI Taxonomy" id="6185"/>
    <lineage>
        <taxon>Eukaryota</taxon>
        <taxon>Metazoa</taxon>
        <taxon>Spiralia</taxon>
        <taxon>Lophotrochozoa</taxon>
        <taxon>Platyhelminthes</taxon>
        <taxon>Trematoda</taxon>
        <taxon>Digenea</taxon>
        <taxon>Strigeidida</taxon>
        <taxon>Schistosomatoidea</taxon>
        <taxon>Schistosomatidae</taxon>
        <taxon>Schistosoma</taxon>
    </lineage>
</organism>
<dbReference type="GO" id="GO:0051276">
    <property type="term" value="P:chromosome organization"/>
    <property type="evidence" value="ECO:0007669"/>
    <property type="project" value="TreeGrafter"/>
</dbReference>
<dbReference type="SUPFAM" id="SSF47798">
    <property type="entry name" value="Barrier-to-autointegration factor, BAF"/>
    <property type="match status" value="1"/>
</dbReference>
<dbReference type="EMBL" id="KL252860">
    <property type="protein sequence ID" value="KGB42328.1"/>
    <property type="molecule type" value="Genomic_DNA"/>
</dbReference>
<dbReference type="AlphaFoldDB" id="A0A095CH53"/>
<name>A0A095CH53_SCHHA</name>
<dbReference type="GO" id="GO:0000793">
    <property type="term" value="C:condensed chromosome"/>
    <property type="evidence" value="ECO:0007669"/>
    <property type="project" value="TreeGrafter"/>
</dbReference>